<dbReference type="PANTHER" id="PTHR48111">
    <property type="entry name" value="REGULATOR OF RPOS"/>
    <property type="match status" value="1"/>
</dbReference>
<evidence type="ECO:0000256" key="1">
    <source>
        <dbReference type="ARBA" id="ARBA00022553"/>
    </source>
</evidence>
<dbReference type="Pfam" id="PF00486">
    <property type="entry name" value="Trans_reg_C"/>
    <property type="match status" value="1"/>
</dbReference>
<dbReference type="Proteomes" id="UP000287547">
    <property type="component" value="Unassembled WGS sequence"/>
</dbReference>
<dbReference type="InterPro" id="IPR039420">
    <property type="entry name" value="WalR-like"/>
</dbReference>
<evidence type="ECO:0000256" key="3">
    <source>
        <dbReference type="ARBA" id="ARBA00023015"/>
    </source>
</evidence>
<reference evidence="8 9" key="1">
    <citation type="submission" date="2018-05" db="EMBL/GenBank/DDBJ databases">
        <title>Evolution of GPA BGCs.</title>
        <authorList>
            <person name="Waglechner N."/>
            <person name="Wright G.D."/>
        </authorList>
    </citation>
    <scope>NUCLEOTIDE SEQUENCE [LARGE SCALE GENOMIC DNA]</scope>
    <source>
        <strain evidence="8 9">A82846</strain>
    </source>
</reference>
<protein>
    <submittedName>
        <fullName evidence="8">Winged helix family transcriptional regulator</fullName>
    </submittedName>
</protein>
<keyword evidence="5" id="KW-0804">Transcription</keyword>
<evidence type="ECO:0000313" key="8">
    <source>
        <dbReference type="EMBL" id="RSM83149.1"/>
    </source>
</evidence>
<keyword evidence="2" id="KW-0902">Two-component regulatory system</keyword>
<feature type="DNA-binding region" description="OmpR/PhoB-type" evidence="6">
    <location>
        <begin position="52"/>
        <end position="148"/>
    </location>
</feature>
<keyword evidence="3" id="KW-0805">Transcription regulation</keyword>
<dbReference type="GO" id="GO:0006355">
    <property type="term" value="P:regulation of DNA-templated transcription"/>
    <property type="evidence" value="ECO:0007669"/>
    <property type="project" value="InterPro"/>
</dbReference>
<organism evidence="8 9">
    <name type="scientific">Kibdelosporangium aridum</name>
    <dbReference type="NCBI Taxonomy" id="2030"/>
    <lineage>
        <taxon>Bacteria</taxon>
        <taxon>Bacillati</taxon>
        <taxon>Actinomycetota</taxon>
        <taxon>Actinomycetes</taxon>
        <taxon>Pseudonocardiales</taxon>
        <taxon>Pseudonocardiaceae</taxon>
        <taxon>Kibdelosporangium</taxon>
    </lineage>
</organism>
<dbReference type="EMBL" id="QHKI01000020">
    <property type="protein sequence ID" value="RSM83149.1"/>
    <property type="molecule type" value="Genomic_DNA"/>
</dbReference>
<gene>
    <name evidence="8" type="ORF">DMH04_23705</name>
</gene>
<evidence type="ECO:0000313" key="9">
    <source>
        <dbReference type="Proteomes" id="UP000287547"/>
    </source>
</evidence>
<evidence type="ECO:0000256" key="5">
    <source>
        <dbReference type="ARBA" id="ARBA00023163"/>
    </source>
</evidence>
<comment type="caution">
    <text evidence="8">The sequence shown here is derived from an EMBL/GenBank/DDBJ whole genome shotgun (WGS) entry which is preliminary data.</text>
</comment>
<keyword evidence="1" id="KW-0597">Phosphoprotein</keyword>
<dbReference type="GO" id="GO:0005829">
    <property type="term" value="C:cytosol"/>
    <property type="evidence" value="ECO:0007669"/>
    <property type="project" value="TreeGrafter"/>
</dbReference>
<dbReference type="GO" id="GO:0000156">
    <property type="term" value="F:phosphorelay response regulator activity"/>
    <property type="evidence" value="ECO:0007669"/>
    <property type="project" value="TreeGrafter"/>
</dbReference>
<dbReference type="Gene3D" id="1.10.10.10">
    <property type="entry name" value="Winged helix-like DNA-binding domain superfamily/Winged helix DNA-binding domain"/>
    <property type="match status" value="1"/>
</dbReference>
<evidence type="ECO:0000259" key="7">
    <source>
        <dbReference type="PROSITE" id="PS51755"/>
    </source>
</evidence>
<dbReference type="CDD" id="cd00383">
    <property type="entry name" value="trans_reg_C"/>
    <property type="match status" value="1"/>
</dbReference>
<sequence length="157" mass="17590">MKRMAQLTVIVQLTVDNEQAPNLAARLVDTLRTAVDLPIDRMVVDGAQVPQQRALPQAKLRIQPDARRVLVKDTPIELTRLEFDLLHFLCRNPGRVHRRATLLAEVWGVAEHLGSRTVDVHVRRLRGKIGPVIDPITTVRGVGYLVDRNAGFVIESV</sequence>
<dbReference type="OrthoDB" id="8927943at2"/>
<dbReference type="SUPFAM" id="SSF46894">
    <property type="entry name" value="C-terminal effector domain of the bipartite response regulators"/>
    <property type="match status" value="1"/>
</dbReference>
<keyword evidence="4 6" id="KW-0238">DNA-binding</keyword>
<dbReference type="SMART" id="SM00862">
    <property type="entry name" value="Trans_reg_C"/>
    <property type="match status" value="1"/>
</dbReference>
<feature type="domain" description="OmpR/PhoB-type" evidence="7">
    <location>
        <begin position="52"/>
        <end position="148"/>
    </location>
</feature>
<dbReference type="InterPro" id="IPR001867">
    <property type="entry name" value="OmpR/PhoB-type_DNA-bd"/>
</dbReference>
<dbReference type="GO" id="GO:0032993">
    <property type="term" value="C:protein-DNA complex"/>
    <property type="evidence" value="ECO:0007669"/>
    <property type="project" value="TreeGrafter"/>
</dbReference>
<accession>A0A428Z6Y9</accession>
<dbReference type="InterPro" id="IPR036388">
    <property type="entry name" value="WH-like_DNA-bd_sf"/>
</dbReference>
<dbReference type="InterPro" id="IPR016032">
    <property type="entry name" value="Sig_transdc_resp-reg_C-effctor"/>
</dbReference>
<dbReference type="AlphaFoldDB" id="A0A428Z6Y9"/>
<dbReference type="GO" id="GO:0000976">
    <property type="term" value="F:transcription cis-regulatory region binding"/>
    <property type="evidence" value="ECO:0007669"/>
    <property type="project" value="TreeGrafter"/>
</dbReference>
<evidence type="ECO:0000256" key="2">
    <source>
        <dbReference type="ARBA" id="ARBA00023012"/>
    </source>
</evidence>
<evidence type="ECO:0000256" key="4">
    <source>
        <dbReference type="ARBA" id="ARBA00023125"/>
    </source>
</evidence>
<proteinExistence type="predicted"/>
<dbReference type="PANTHER" id="PTHR48111:SF1">
    <property type="entry name" value="TWO-COMPONENT RESPONSE REGULATOR ORR33"/>
    <property type="match status" value="1"/>
</dbReference>
<dbReference type="PROSITE" id="PS51755">
    <property type="entry name" value="OMPR_PHOB"/>
    <property type="match status" value="1"/>
</dbReference>
<name>A0A428Z6Y9_KIBAR</name>
<evidence type="ECO:0000256" key="6">
    <source>
        <dbReference type="PROSITE-ProRule" id="PRU01091"/>
    </source>
</evidence>